<dbReference type="eggNOG" id="COG3290">
    <property type="taxonomic scope" value="Bacteria"/>
</dbReference>
<dbReference type="Gene3D" id="3.30.565.10">
    <property type="entry name" value="Histidine kinase-like ATPase, C-terminal domain"/>
    <property type="match status" value="1"/>
</dbReference>
<dbReference type="PANTHER" id="PTHR40448">
    <property type="entry name" value="TWO-COMPONENT SENSOR HISTIDINE KINASE"/>
    <property type="match status" value="1"/>
</dbReference>
<dbReference type="InterPro" id="IPR032834">
    <property type="entry name" value="NatK-like_C"/>
</dbReference>
<proteinExistence type="predicted"/>
<feature type="transmembrane region" description="Helical" evidence="1">
    <location>
        <begin position="186"/>
        <end position="205"/>
    </location>
</feature>
<dbReference type="PANTHER" id="PTHR40448:SF1">
    <property type="entry name" value="TWO-COMPONENT SENSOR HISTIDINE KINASE"/>
    <property type="match status" value="1"/>
</dbReference>
<dbReference type="CDD" id="cd16935">
    <property type="entry name" value="HATPase_AgrC-ComD-like"/>
    <property type="match status" value="1"/>
</dbReference>
<keyword evidence="1" id="KW-0812">Transmembrane</keyword>
<keyword evidence="4" id="KW-1185">Reference proteome</keyword>
<dbReference type="STRING" id="1235802.C823_01108"/>
<dbReference type="AlphaFoldDB" id="N2B2N5"/>
<sequence>MELVIFVPGMLIAYLPVKHRLKISPAKLSAVTALLILLFCLAAEAADCLFHISILWMSLPAAAIMGCFYVHTLKVSRWKSASVFLAVCGVFSCLGNAAIGISGETTPPFPPRTAILWFLMCCILTAAAWYPATHAARKLLEDDALVQTWYVFWMLPLLFLILNLFIMPKYQGILEQGRPRLPCILLSFLLLALLLLSYLFFYLMAAGLNRMNRLRLENQFLSMQQARYDSLLATIRQIRQARHDMRHHFHVLQSLAEQENLKGILNYLAKVQGDIPAGDLGLCENAAADSVAGYFASLYREHGIPFTFTLGLPRELPVPDTDLCPVLSNLLENAMEAGLRTTPGKRQVKVSARLHAGHMVLLSVENNYDGEVNKKNGVFLSSKRQGEGIGLQAVRHIAEKNGGYCRFLYGDGIFRANVILRGGQ</sequence>
<keyword evidence="1" id="KW-1133">Transmembrane helix</keyword>
<evidence type="ECO:0000313" key="3">
    <source>
        <dbReference type="EMBL" id="EMZ34666.1"/>
    </source>
</evidence>
<feature type="transmembrane region" description="Helical" evidence="1">
    <location>
        <begin position="144"/>
        <end position="166"/>
    </location>
</feature>
<comment type="caution">
    <text evidence="3">The sequence shown here is derived from an EMBL/GenBank/DDBJ whole genome shotgun (WGS) entry which is preliminary data.</text>
</comment>
<protein>
    <recommendedName>
        <fullName evidence="2">Sensor histidine kinase NatK-like C-terminal domain-containing protein</fullName>
    </recommendedName>
</protein>
<keyword evidence="1" id="KW-0472">Membrane</keyword>
<dbReference type="HOGENOM" id="CLU_020211_14_0_9"/>
<evidence type="ECO:0000256" key="1">
    <source>
        <dbReference type="SAM" id="Phobius"/>
    </source>
</evidence>
<feature type="transmembrane region" description="Helical" evidence="1">
    <location>
        <begin position="55"/>
        <end position="71"/>
    </location>
</feature>
<dbReference type="Pfam" id="PF14501">
    <property type="entry name" value="HATPase_c_5"/>
    <property type="match status" value="1"/>
</dbReference>
<dbReference type="PATRIC" id="fig|1235802.3.peg.1190"/>
<gene>
    <name evidence="3" type="ORF">C823_01108</name>
</gene>
<feature type="domain" description="Sensor histidine kinase NatK-like C-terminal" evidence="2">
    <location>
        <begin position="321"/>
        <end position="420"/>
    </location>
</feature>
<evidence type="ECO:0000313" key="4">
    <source>
        <dbReference type="Proteomes" id="UP000012589"/>
    </source>
</evidence>
<reference evidence="3 4" key="1">
    <citation type="journal article" date="2014" name="Genome Announc.">
        <title>Draft genome sequences of the altered schaedler flora, a defined bacterial community from gnotobiotic mice.</title>
        <authorList>
            <person name="Wannemuehler M.J."/>
            <person name="Overstreet A.M."/>
            <person name="Ward D.V."/>
            <person name="Phillips G.J."/>
        </authorList>
    </citation>
    <scope>NUCLEOTIDE SEQUENCE [LARGE SCALE GENOMIC DNA]</scope>
    <source>
        <strain evidence="3 4">ASF492</strain>
    </source>
</reference>
<dbReference type="Proteomes" id="UP000012589">
    <property type="component" value="Unassembled WGS sequence"/>
</dbReference>
<organism evidence="3 4">
    <name type="scientific">Eubacterium plexicaudatum ASF492</name>
    <dbReference type="NCBI Taxonomy" id="1235802"/>
    <lineage>
        <taxon>Bacteria</taxon>
        <taxon>Bacillati</taxon>
        <taxon>Bacillota</taxon>
        <taxon>Clostridia</taxon>
        <taxon>Eubacteriales</taxon>
        <taxon>Eubacteriaceae</taxon>
        <taxon>Eubacterium</taxon>
    </lineage>
</organism>
<dbReference type="SUPFAM" id="SSF55874">
    <property type="entry name" value="ATPase domain of HSP90 chaperone/DNA topoisomerase II/histidine kinase"/>
    <property type="match status" value="1"/>
</dbReference>
<name>N2B2N5_9FIRM</name>
<feature type="transmembrane region" description="Helical" evidence="1">
    <location>
        <begin position="83"/>
        <end position="102"/>
    </location>
</feature>
<dbReference type="EMBL" id="AQFT01000034">
    <property type="protein sequence ID" value="EMZ34666.1"/>
    <property type="molecule type" value="Genomic_DNA"/>
</dbReference>
<dbReference type="GO" id="GO:0042802">
    <property type="term" value="F:identical protein binding"/>
    <property type="evidence" value="ECO:0007669"/>
    <property type="project" value="TreeGrafter"/>
</dbReference>
<dbReference type="InterPro" id="IPR036890">
    <property type="entry name" value="HATPase_C_sf"/>
</dbReference>
<evidence type="ECO:0000259" key="2">
    <source>
        <dbReference type="Pfam" id="PF14501"/>
    </source>
</evidence>
<dbReference type="OrthoDB" id="9156435at2"/>
<accession>N2B2N5</accession>
<feature type="transmembrane region" description="Helical" evidence="1">
    <location>
        <begin position="114"/>
        <end position="132"/>
    </location>
</feature>